<dbReference type="Proteomes" id="UP000071065">
    <property type="component" value="Chromosome"/>
</dbReference>
<dbReference type="KEGG" id="emp:EZMO1_1859"/>
<dbReference type="AlphaFoldDB" id="A0A142BB76"/>
<accession>A0A142BB76</accession>
<organism evidence="2 3">
    <name type="scientific">Endozoicomonas montiporae CL-33</name>
    <dbReference type="NCBI Taxonomy" id="570277"/>
    <lineage>
        <taxon>Bacteria</taxon>
        <taxon>Pseudomonadati</taxon>
        <taxon>Pseudomonadota</taxon>
        <taxon>Gammaproteobacteria</taxon>
        <taxon>Oceanospirillales</taxon>
        <taxon>Endozoicomonadaceae</taxon>
        <taxon>Endozoicomonas</taxon>
    </lineage>
</organism>
<evidence type="ECO:0000313" key="2">
    <source>
        <dbReference type="EMBL" id="AMO56002.1"/>
    </source>
</evidence>
<keyword evidence="1" id="KW-0175">Coiled coil</keyword>
<gene>
    <name evidence="2" type="ORF">EZMO1_1859</name>
</gene>
<protein>
    <submittedName>
        <fullName evidence="2">Uncharacterized protein</fullName>
    </submittedName>
</protein>
<evidence type="ECO:0000313" key="3">
    <source>
        <dbReference type="Proteomes" id="UP000071065"/>
    </source>
</evidence>
<dbReference type="STRING" id="570277.EZMO1_1859"/>
<dbReference type="EMBL" id="CP013251">
    <property type="protein sequence ID" value="AMO56002.1"/>
    <property type="molecule type" value="Genomic_DNA"/>
</dbReference>
<evidence type="ECO:0000256" key="1">
    <source>
        <dbReference type="SAM" id="Coils"/>
    </source>
</evidence>
<dbReference type="RefSeq" id="WP_160174008.1">
    <property type="nucleotide sequence ID" value="NZ_CP013251.1"/>
</dbReference>
<feature type="coiled-coil region" evidence="1">
    <location>
        <begin position="26"/>
        <end position="53"/>
    </location>
</feature>
<reference evidence="2 3" key="1">
    <citation type="journal article" date="2016" name="Front. Microbiol.">
        <title>Genomic Insight into the Host-Endosymbiont Relationship of Endozoicomonas montiporae CL-33(T) with its Coral Host.</title>
        <authorList>
            <person name="Ding J.-Y."/>
            <person name="Shiu J.-H."/>
            <person name="Chen W.-M."/>
            <person name="Chiang Y.-R."/>
            <person name="Tang S.-L."/>
        </authorList>
    </citation>
    <scope>NUCLEOTIDE SEQUENCE [LARGE SCALE GENOMIC DNA]</scope>
    <source>
        <strain evidence="2 3">CL-33</strain>
    </source>
</reference>
<proteinExistence type="predicted"/>
<name>A0A142BB76_9GAMM</name>
<dbReference type="PATRIC" id="fig|570277.3.peg.2001"/>
<sequence length="57" mass="6891">MTLLERLHKSQHSAWFLVSDLKDVYKELPEKEIEELIKQAKELEKRIKSLQERQAQQ</sequence>